<evidence type="ECO:0000313" key="1">
    <source>
        <dbReference type="EMBL" id="MBB4011489.1"/>
    </source>
</evidence>
<dbReference type="EMBL" id="JACIET010000001">
    <property type="protein sequence ID" value="MBB4011489.1"/>
    <property type="molecule type" value="Genomic_DNA"/>
</dbReference>
<dbReference type="AlphaFoldDB" id="A0A840BIS4"/>
<keyword evidence="2" id="KW-1185">Reference proteome</keyword>
<dbReference type="RefSeq" id="WP_183632096.1">
    <property type="nucleotide sequence ID" value="NZ_BAABLE010000011.1"/>
</dbReference>
<name>A0A840BIS4_9RHOO</name>
<organism evidence="1 2">
    <name type="scientific">Niveibacterium umoris</name>
    <dbReference type="NCBI Taxonomy" id="1193620"/>
    <lineage>
        <taxon>Bacteria</taxon>
        <taxon>Pseudomonadati</taxon>
        <taxon>Pseudomonadota</taxon>
        <taxon>Betaproteobacteria</taxon>
        <taxon>Rhodocyclales</taxon>
        <taxon>Rhodocyclaceae</taxon>
        <taxon>Niveibacterium</taxon>
    </lineage>
</organism>
<protein>
    <submittedName>
        <fullName evidence="1">Uncharacterized protein</fullName>
    </submittedName>
</protein>
<accession>A0A840BIS4</accession>
<proteinExistence type="predicted"/>
<evidence type="ECO:0000313" key="2">
    <source>
        <dbReference type="Proteomes" id="UP000561045"/>
    </source>
</evidence>
<comment type="caution">
    <text evidence="1">The sequence shown here is derived from an EMBL/GenBank/DDBJ whole genome shotgun (WGS) entry which is preliminary data.</text>
</comment>
<reference evidence="1 2" key="1">
    <citation type="submission" date="2020-08" db="EMBL/GenBank/DDBJ databases">
        <title>Genomic Encyclopedia of Type Strains, Phase IV (KMG-IV): sequencing the most valuable type-strain genomes for metagenomic binning, comparative biology and taxonomic classification.</title>
        <authorList>
            <person name="Goeker M."/>
        </authorList>
    </citation>
    <scope>NUCLEOTIDE SEQUENCE [LARGE SCALE GENOMIC DNA]</scope>
    <source>
        <strain evidence="1 2">DSM 106739</strain>
    </source>
</reference>
<dbReference type="Proteomes" id="UP000561045">
    <property type="component" value="Unassembled WGS sequence"/>
</dbReference>
<gene>
    <name evidence="1" type="ORF">GGR36_000797</name>
</gene>
<sequence length="100" mass="10814">MTDSTDPDEVANRIALLADLIFVACKSESEMPLELCIAAMGFAARALSASDVLQHGGDPQERMDAIKNLFVAAFAHDMQATIAAVETERVMLRMTGRQSD</sequence>